<organism evidence="2 3">
    <name type="scientific">Anaerocolumna sedimenticola</name>
    <dbReference type="NCBI Taxonomy" id="2696063"/>
    <lineage>
        <taxon>Bacteria</taxon>
        <taxon>Bacillati</taxon>
        <taxon>Bacillota</taxon>
        <taxon>Clostridia</taxon>
        <taxon>Lachnospirales</taxon>
        <taxon>Lachnospiraceae</taxon>
        <taxon>Anaerocolumna</taxon>
    </lineage>
</organism>
<dbReference type="RefSeq" id="WP_161836362.1">
    <property type="nucleotide sequence ID" value="NZ_CP048000.1"/>
</dbReference>
<dbReference type="KEGG" id="anr:Ana3638_01395"/>
<protein>
    <recommendedName>
        <fullName evidence="1">Glyoxalase/fosfomycin resistance/dioxygenase domain-containing protein</fullName>
    </recommendedName>
</protein>
<proteinExistence type="predicted"/>
<dbReference type="AlphaFoldDB" id="A0A6P1TH36"/>
<keyword evidence="3" id="KW-1185">Reference proteome</keyword>
<dbReference type="InterPro" id="IPR004360">
    <property type="entry name" value="Glyas_Fos-R_dOase_dom"/>
</dbReference>
<dbReference type="Proteomes" id="UP000464314">
    <property type="component" value="Chromosome"/>
</dbReference>
<evidence type="ECO:0000313" key="2">
    <source>
        <dbReference type="EMBL" id="QHQ59617.1"/>
    </source>
</evidence>
<evidence type="ECO:0000259" key="1">
    <source>
        <dbReference type="Pfam" id="PF00903"/>
    </source>
</evidence>
<name>A0A6P1TH36_9FIRM</name>
<evidence type="ECO:0000313" key="3">
    <source>
        <dbReference type="Proteomes" id="UP000464314"/>
    </source>
</evidence>
<dbReference type="Gene3D" id="3.10.180.10">
    <property type="entry name" value="2,3-Dihydroxybiphenyl 1,2-Dioxygenase, domain 1"/>
    <property type="match status" value="1"/>
</dbReference>
<sequence length="69" mass="8080">MRLMEFCDGIQHIGIPTDRYEETIDFYEKIGFDLTYHTVNEGNKVGFLKFESLELEVYESADISPRDGR</sequence>
<accession>A0A6P1TH36</accession>
<reference evidence="2 3" key="1">
    <citation type="submission" date="2020-01" db="EMBL/GenBank/DDBJ databases">
        <title>Genome analysis of Anaerocolumna sp. CBA3638.</title>
        <authorList>
            <person name="Kim J."/>
            <person name="Roh S.W."/>
        </authorList>
    </citation>
    <scope>NUCLEOTIDE SEQUENCE [LARGE SCALE GENOMIC DNA]</scope>
    <source>
        <strain evidence="2 3">CBA3638</strain>
    </source>
</reference>
<feature type="domain" description="Glyoxalase/fosfomycin resistance/dioxygenase" evidence="1">
    <location>
        <begin position="9"/>
        <end position="48"/>
    </location>
</feature>
<dbReference type="EMBL" id="CP048000">
    <property type="protein sequence ID" value="QHQ59617.1"/>
    <property type="molecule type" value="Genomic_DNA"/>
</dbReference>
<dbReference type="Pfam" id="PF00903">
    <property type="entry name" value="Glyoxalase"/>
    <property type="match status" value="1"/>
</dbReference>
<dbReference type="SUPFAM" id="SSF54593">
    <property type="entry name" value="Glyoxalase/Bleomycin resistance protein/Dihydroxybiphenyl dioxygenase"/>
    <property type="match status" value="1"/>
</dbReference>
<gene>
    <name evidence="2" type="ORF">Ana3638_01395</name>
</gene>
<dbReference type="InterPro" id="IPR029068">
    <property type="entry name" value="Glyas_Bleomycin-R_OHBP_Dase"/>
</dbReference>